<protein>
    <recommendedName>
        <fullName evidence="7">TLC domain-containing protein</fullName>
    </recommendedName>
</protein>
<comment type="subcellular location">
    <subcellularLocation>
        <location evidence="1">Membrane</location>
        <topology evidence="1">Multi-pass membrane protein</topology>
    </subcellularLocation>
</comment>
<organism evidence="8">
    <name type="scientific">Octactis speculum</name>
    <dbReference type="NCBI Taxonomy" id="3111310"/>
    <lineage>
        <taxon>Eukaryota</taxon>
        <taxon>Sar</taxon>
        <taxon>Stramenopiles</taxon>
        <taxon>Ochrophyta</taxon>
        <taxon>Dictyochophyceae</taxon>
        <taxon>Dictyochales</taxon>
        <taxon>Dictyochaceae</taxon>
        <taxon>Octactis</taxon>
    </lineage>
</organism>
<evidence type="ECO:0000256" key="5">
    <source>
        <dbReference type="PROSITE-ProRule" id="PRU00205"/>
    </source>
</evidence>
<dbReference type="SMART" id="SM00724">
    <property type="entry name" value="TLC"/>
    <property type="match status" value="1"/>
</dbReference>
<dbReference type="InterPro" id="IPR006634">
    <property type="entry name" value="TLC-dom"/>
</dbReference>
<evidence type="ECO:0000256" key="4">
    <source>
        <dbReference type="ARBA" id="ARBA00023136"/>
    </source>
</evidence>
<feature type="transmembrane region" description="Helical" evidence="6">
    <location>
        <begin position="68"/>
        <end position="88"/>
    </location>
</feature>
<dbReference type="Pfam" id="PF03798">
    <property type="entry name" value="TRAM_LAG1_CLN8"/>
    <property type="match status" value="1"/>
</dbReference>
<dbReference type="GO" id="GO:0005783">
    <property type="term" value="C:endoplasmic reticulum"/>
    <property type="evidence" value="ECO:0007669"/>
    <property type="project" value="TreeGrafter"/>
</dbReference>
<dbReference type="PROSITE" id="PS50922">
    <property type="entry name" value="TLC"/>
    <property type="match status" value="1"/>
</dbReference>
<evidence type="ECO:0000256" key="1">
    <source>
        <dbReference type="ARBA" id="ARBA00004141"/>
    </source>
</evidence>
<feature type="transmembrane region" description="Helical" evidence="6">
    <location>
        <begin position="36"/>
        <end position="56"/>
    </location>
</feature>
<gene>
    <name evidence="8" type="ORF">DSPE1174_LOCUS2530</name>
</gene>
<evidence type="ECO:0000313" key="8">
    <source>
        <dbReference type="EMBL" id="CAD9375339.1"/>
    </source>
</evidence>
<evidence type="ECO:0000259" key="7">
    <source>
        <dbReference type="PROSITE" id="PS50922"/>
    </source>
</evidence>
<keyword evidence="4 5" id="KW-0472">Membrane</keyword>
<evidence type="ECO:0000256" key="3">
    <source>
        <dbReference type="ARBA" id="ARBA00022989"/>
    </source>
</evidence>
<dbReference type="GO" id="GO:0016020">
    <property type="term" value="C:membrane"/>
    <property type="evidence" value="ECO:0007669"/>
    <property type="project" value="UniProtKB-SubCell"/>
</dbReference>
<dbReference type="AlphaFoldDB" id="A0A7S2ARB1"/>
<dbReference type="PANTHER" id="PTHR13439">
    <property type="entry name" value="CT120 PROTEIN"/>
    <property type="match status" value="1"/>
</dbReference>
<feature type="transmembrane region" description="Helical" evidence="6">
    <location>
        <begin position="100"/>
        <end position="128"/>
    </location>
</feature>
<proteinExistence type="predicted"/>
<name>A0A7S2ARB1_9STRA</name>
<keyword evidence="2 5" id="KW-0812">Transmembrane</keyword>
<feature type="transmembrane region" description="Helical" evidence="6">
    <location>
        <begin position="149"/>
        <end position="170"/>
    </location>
</feature>
<dbReference type="PANTHER" id="PTHR13439:SF0">
    <property type="entry name" value="TOPOISOMERASE I DAMAGE AFFECTED PROTEIN 4"/>
    <property type="match status" value="1"/>
</dbReference>
<accession>A0A7S2ARB1</accession>
<feature type="domain" description="TLC" evidence="7">
    <location>
        <begin position="30"/>
        <end position="233"/>
    </location>
</feature>
<sequence length="251" mass="27778">MLSAGGWLFFHQTCMLLLGRLSVVRTLTASEKADAGILVVSFFFSVMVTVGASMILVDPDPAIMSDIIYGFSPRAQFMIAFSSGFFLWNLFADHSTVSKIMHHVSCIFVYTFALYPTFHLMALICLLWEGSTPLLSIRSMLILMKRNKTPLFGVVNTLFAVVFFVIRILVGVPSSVLWWIRVVPHVFGEPTGGGVPLHSHAVIYAYLGGNILLNGLNVWWMVAFLRRFFKSKKSVSGRDGAGEGSGITKKD</sequence>
<dbReference type="InterPro" id="IPR050846">
    <property type="entry name" value="TLCD"/>
</dbReference>
<keyword evidence="3 6" id="KW-1133">Transmembrane helix</keyword>
<dbReference type="GO" id="GO:0055088">
    <property type="term" value="P:lipid homeostasis"/>
    <property type="evidence" value="ECO:0007669"/>
    <property type="project" value="TreeGrafter"/>
</dbReference>
<evidence type="ECO:0000256" key="6">
    <source>
        <dbReference type="SAM" id="Phobius"/>
    </source>
</evidence>
<evidence type="ECO:0000256" key="2">
    <source>
        <dbReference type="ARBA" id="ARBA00022692"/>
    </source>
</evidence>
<feature type="transmembrane region" description="Helical" evidence="6">
    <location>
        <begin position="203"/>
        <end position="225"/>
    </location>
</feature>
<dbReference type="EMBL" id="HBGS01004910">
    <property type="protein sequence ID" value="CAD9375339.1"/>
    <property type="molecule type" value="Transcribed_RNA"/>
</dbReference>
<reference evidence="8" key="1">
    <citation type="submission" date="2021-01" db="EMBL/GenBank/DDBJ databases">
        <authorList>
            <person name="Corre E."/>
            <person name="Pelletier E."/>
            <person name="Niang G."/>
            <person name="Scheremetjew M."/>
            <person name="Finn R."/>
            <person name="Kale V."/>
            <person name="Holt S."/>
            <person name="Cochrane G."/>
            <person name="Meng A."/>
            <person name="Brown T."/>
            <person name="Cohen L."/>
        </authorList>
    </citation>
    <scope>NUCLEOTIDE SEQUENCE</scope>
    <source>
        <strain evidence="8">CCMP1381</strain>
    </source>
</reference>